<sequence>MCEYCAKYGHGNRWYLNPENYSDELLKDKARQRMVDQIAAWGVDYYIDRSTRQAPFVHVPLFGSLFKAVVDRVTPGRHAGQVVALEDALAIVDLARDFVALPCMCRRLVGGKEVMTCLNFGPIKELTIARKPEEPMEELPAEEVKARLREFDKQGFVHQVVFAKLPFPIVICNCDRKYCTSMKVRF</sequence>
<name>X0SZX7_9ZZZZ</name>
<reference evidence="1" key="1">
    <citation type="journal article" date="2014" name="Front. Microbiol.">
        <title>High frequency of phylogenetically diverse reductive dehalogenase-homologous genes in deep subseafloor sedimentary metagenomes.</title>
        <authorList>
            <person name="Kawai M."/>
            <person name="Futagami T."/>
            <person name="Toyoda A."/>
            <person name="Takaki Y."/>
            <person name="Nishi S."/>
            <person name="Hori S."/>
            <person name="Arai W."/>
            <person name="Tsubouchi T."/>
            <person name="Morono Y."/>
            <person name="Uchiyama I."/>
            <person name="Ito T."/>
            <person name="Fujiyama A."/>
            <person name="Inagaki F."/>
            <person name="Takami H."/>
        </authorList>
    </citation>
    <scope>NUCLEOTIDE SEQUENCE</scope>
    <source>
        <strain evidence="1">Expedition CK06-06</strain>
    </source>
</reference>
<comment type="caution">
    <text evidence="1">The sequence shown here is derived from an EMBL/GenBank/DDBJ whole genome shotgun (WGS) entry which is preliminary data.</text>
</comment>
<protein>
    <submittedName>
        <fullName evidence="1">Uncharacterized protein</fullName>
    </submittedName>
</protein>
<accession>X0SZX7</accession>
<evidence type="ECO:0000313" key="1">
    <source>
        <dbReference type="EMBL" id="GAF69370.1"/>
    </source>
</evidence>
<organism evidence="1">
    <name type="scientific">marine sediment metagenome</name>
    <dbReference type="NCBI Taxonomy" id="412755"/>
    <lineage>
        <taxon>unclassified sequences</taxon>
        <taxon>metagenomes</taxon>
        <taxon>ecological metagenomes</taxon>
    </lineage>
</organism>
<proteinExistence type="predicted"/>
<feature type="non-terminal residue" evidence="1">
    <location>
        <position position="186"/>
    </location>
</feature>
<gene>
    <name evidence="1" type="ORF">S01H1_02563</name>
</gene>
<dbReference type="EMBL" id="BARS01001259">
    <property type="protein sequence ID" value="GAF69370.1"/>
    <property type="molecule type" value="Genomic_DNA"/>
</dbReference>
<dbReference type="AlphaFoldDB" id="X0SZX7"/>